<sequence>MTAHASAPTSWYVWLNELSIIPQEYRYIISTISSLFIILALTPIIPIVALVIYDLILWFWRLAVANWRARAGPRIEIVPPEPPMPPIDSAG</sequence>
<reference evidence="1 2" key="1">
    <citation type="journal article" date="2021" name="Nat. Commun.">
        <title>Genetic determinants of endophytism in the Arabidopsis root mycobiome.</title>
        <authorList>
            <person name="Mesny F."/>
            <person name="Miyauchi S."/>
            <person name="Thiergart T."/>
            <person name="Pickel B."/>
            <person name="Atanasova L."/>
            <person name="Karlsson M."/>
            <person name="Huettel B."/>
            <person name="Barry K.W."/>
            <person name="Haridas S."/>
            <person name="Chen C."/>
            <person name="Bauer D."/>
            <person name="Andreopoulos W."/>
            <person name="Pangilinan J."/>
            <person name="LaButti K."/>
            <person name="Riley R."/>
            <person name="Lipzen A."/>
            <person name="Clum A."/>
            <person name="Drula E."/>
            <person name="Henrissat B."/>
            <person name="Kohler A."/>
            <person name="Grigoriev I.V."/>
            <person name="Martin F.M."/>
            <person name="Hacquard S."/>
        </authorList>
    </citation>
    <scope>NUCLEOTIDE SEQUENCE [LARGE SCALE GENOMIC DNA]</scope>
    <source>
        <strain evidence="1 2">MPI-SDFR-AT-0079</strain>
    </source>
</reference>
<evidence type="ECO:0000313" key="2">
    <source>
        <dbReference type="Proteomes" id="UP000724584"/>
    </source>
</evidence>
<organism evidence="1 2">
    <name type="scientific">Chaetomium tenue</name>
    <dbReference type="NCBI Taxonomy" id="1854479"/>
    <lineage>
        <taxon>Eukaryota</taxon>
        <taxon>Fungi</taxon>
        <taxon>Dikarya</taxon>
        <taxon>Ascomycota</taxon>
        <taxon>Pezizomycotina</taxon>
        <taxon>Sordariomycetes</taxon>
        <taxon>Sordariomycetidae</taxon>
        <taxon>Sordariales</taxon>
        <taxon>Chaetomiaceae</taxon>
        <taxon>Chaetomium</taxon>
    </lineage>
</organism>
<accession>A0ACB7PKB5</accession>
<comment type="caution">
    <text evidence="1">The sequence shown here is derived from an EMBL/GenBank/DDBJ whole genome shotgun (WGS) entry which is preliminary data.</text>
</comment>
<name>A0ACB7PKB5_9PEZI</name>
<proteinExistence type="predicted"/>
<evidence type="ECO:0000313" key="1">
    <source>
        <dbReference type="EMBL" id="KAH6640509.1"/>
    </source>
</evidence>
<dbReference type="EMBL" id="JAGIZQ010000002">
    <property type="protein sequence ID" value="KAH6640509.1"/>
    <property type="molecule type" value="Genomic_DNA"/>
</dbReference>
<protein>
    <submittedName>
        <fullName evidence="1">Uncharacterized protein</fullName>
    </submittedName>
</protein>
<dbReference type="Proteomes" id="UP000724584">
    <property type="component" value="Unassembled WGS sequence"/>
</dbReference>
<keyword evidence="2" id="KW-1185">Reference proteome</keyword>
<gene>
    <name evidence="1" type="ORF">F5144DRAFT_97980</name>
</gene>